<accession>A0A0E9WIF5</accession>
<reference evidence="2" key="2">
    <citation type="journal article" date="2015" name="Fish Shellfish Immunol.">
        <title>Early steps in the European eel (Anguilla anguilla)-Vibrio vulnificus interaction in the gills: Role of the RtxA13 toxin.</title>
        <authorList>
            <person name="Callol A."/>
            <person name="Pajuelo D."/>
            <person name="Ebbesson L."/>
            <person name="Teles M."/>
            <person name="MacKenzie S."/>
            <person name="Amaro C."/>
        </authorList>
    </citation>
    <scope>NUCLEOTIDE SEQUENCE</scope>
</reference>
<keyword evidence="1" id="KW-0812">Transmembrane</keyword>
<dbReference type="EMBL" id="GBXM01018425">
    <property type="protein sequence ID" value="JAH90152.1"/>
    <property type="molecule type" value="Transcribed_RNA"/>
</dbReference>
<evidence type="ECO:0000256" key="1">
    <source>
        <dbReference type="SAM" id="Phobius"/>
    </source>
</evidence>
<feature type="transmembrane region" description="Helical" evidence="1">
    <location>
        <begin position="23"/>
        <end position="44"/>
    </location>
</feature>
<proteinExistence type="predicted"/>
<keyword evidence="1" id="KW-1133">Transmembrane helix</keyword>
<protein>
    <submittedName>
        <fullName evidence="2">Uncharacterized protein</fullName>
    </submittedName>
</protein>
<keyword evidence="1" id="KW-0472">Membrane</keyword>
<sequence length="70" mass="8502">MKQNQRKTSENRERLQMYFLKQYFWVDFNMDGVPFVLNVLLFIYCDKFLSNHFLCVNIFAVHCLGFHCLS</sequence>
<name>A0A0E9WIF5_ANGAN</name>
<evidence type="ECO:0000313" key="2">
    <source>
        <dbReference type="EMBL" id="JAH90152.1"/>
    </source>
</evidence>
<dbReference type="AlphaFoldDB" id="A0A0E9WIF5"/>
<reference evidence="2" key="1">
    <citation type="submission" date="2014-11" db="EMBL/GenBank/DDBJ databases">
        <authorList>
            <person name="Amaro Gonzalez C."/>
        </authorList>
    </citation>
    <scope>NUCLEOTIDE SEQUENCE</scope>
</reference>
<organism evidence="2">
    <name type="scientific">Anguilla anguilla</name>
    <name type="common">European freshwater eel</name>
    <name type="synonym">Muraena anguilla</name>
    <dbReference type="NCBI Taxonomy" id="7936"/>
    <lineage>
        <taxon>Eukaryota</taxon>
        <taxon>Metazoa</taxon>
        <taxon>Chordata</taxon>
        <taxon>Craniata</taxon>
        <taxon>Vertebrata</taxon>
        <taxon>Euteleostomi</taxon>
        <taxon>Actinopterygii</taxon>
        <taxon>Neopterygii</taxon>
        <taxon>Teleostei</taxon>
        <taxon>Anguilliformes</taxon>
        <taxon>Anguillidae</taxon>
        <taxon>Anguilla</taxon>
    </lineage>
</organism>